<accession>A0ABS2QNX2</accession>
<sequence length="84" mass="9919">MEIANAFVGVVEWWLKNGMPYRPQEMTEKVGDSIREDYIDLSHKKSLLLLRKEDNVSFLFKKMLYVGCIRSRRYGCFGSLLLFH</sequence>
<dbReference type="InterPro" id="IPR039532">
    <property type="entry name" value="TetR_C_Firmicutes"/>
</dbReference>
<comment type="caution">
    <text evidence="2">The sequence shown here is derived from an EMBL/GenBank/DDBJ whole genome shotgun (WGS) entry which is preliminary data.</text>
</comment>
<evidence type="ECO:0000313" key="3">
    <source>
        <dbReference type="Proteomes" id="UP000823486"/>
    </source>
</evidence>
<dbReference type="Proteomes" id="UP000823486">
    <property type="component" value="Unassembled WGS sequence"/>
</dbReference>
<dbReference type="Pfam" id="PF14278">
    <property type="entry name" value="TetR_C_8"/>
    <property type="match status" value="1"/>
</dbReference>
<gene>
    <name evidence="2" type="ORF">JOC77_004344</name>
</gene>
<evidence type="ECO:0000259" key="1">
    <source>
        <dbReference type="Pfam" id="PF14278"/>
    </source>
</evidence>
<organism evidence="2 3">
    <name type="scientific">Peribacillus deserti</name>
    <dbReference type="NCBI Taxonomy" id="673318"/>
    <lineage>
        <taxon>Bacteria</taxon>
        <taxon>Bacillati</taxon>
        <taxon>Bacillota</taxon>
        <taxon>Bacilli</taxon>
        <taxon>Bacillales</taxon>
        <taxon>Bacillaceae</taxon>
        <taxon>Peribacillus</taxon>
    </lineage>
</organism>
<reference evidence="2 3" key="1">
    <citation type="submission" date="2021-01" db="EMBL/GenBank/DDBJ databases">
        <title>Genomic Encyclopedia of Type Strains, Phase IV (KMG-IV): sequencing the most valuable type-strain genomes for metagenomic binning, comparative biology and taxonomic classification.</title>
        <authorList>
            <person name="Goeker M."/>
        </authorList>
    </citation>
    <scope>NUCLEOTIDE SEQUENCE [LARGE SCALE GENOMIC DNA]</scope>
    <source>
        <strain evidence="2 3">DSM 105482</strain>
    </source>
</reference>
<dbReference type="Gene3D" id="1.10.357.10">
    <property type="entry name" value="Tetracycline Repressor, domain 2"/>
    <property type="match status" value="1"/>
</dbReference>
<dbReference type="EMBL" id="JAFBFI010000043">
    <property type="protein sequence ID" value="MBM7694865.1"/>
    <property type="molecule type" value="Genomic_DNA"/>
</dbReference>
<proteinExistence type="predicted"/>
<evidence type="ECO:0000313" key="2">
    <source>
        <dbReference type="EMBL" id="MBM7694865.1"/>
    </source>
</evidence>
<protein>
    <recommendedName>
        <fullName evidence="1">Transcriptional regulator TetR C-terminal Firmicutes type domain-containing protein</fullName>
    </recommendedName>
</protein>
<keyword evidence="3" id="KW-1185">Reference proteome</keyword>
<name>A0ABS2QNX2_9BACI</name>
<feature type="domain" description="Transcriptional regulator TetR C-terminal Firmicutes type" evidence="1">
    <location>
        <begin position="3"/>
        <end position="34"/>
    </location>
</feature>